<dbReference type="EMBL" id="CAJNOR010013192">
    <property type="protein sequence ID" value="CAF1671989.1"/>
    <property type="molecule type" value="Genomic_DNA"/>
</dbReference>
<name>A0A816GCS0_ADIRI</name>
<proteinExistence type="predicted"/>
<comment type="caution">
    <text evidence="1">The sequence shown here is derived from an EMBL/GenBank/DDBJ whole genome shotgun (WGS) entry which is preliminary data.</text>
</comment>
<dbReference type="Proteomes" id="UP000663828">
    <property type="component" value="Unassembled WGS sequence"/>
</dbReference>
<protein>
    <submittedName>
        <fullName evidence="1">Uncharacterized protein</fullName>
    </submittedName>
</protein>
<gene>
    <name evidence="1" type="ORF">XAT740_LOCUS58864</name>
</gene>
<accession>A0A816GCS0</accession>
<organism evidence="1 2">
    <name type="scientific">Adineta ricciae</name>
    <name type="common">Rotifer</name>
    <dbReference type="NCBI Taxonomy" id="249248"/>
    <lineage>
        <taxon>Eukaryota</taxon>
        <taxon>Metazoa</taxon>
        <taxon>Spiralia</taxon>
        <taxon>Gnathifera</taxon>
        <taxon>Rotifera</taxon>
        <taxon>Eurotatoria</taxon>
        <taxon>Bdelloidea</taxon>
        <taxon>Adinetida</taxon>
        <taxon>Adinetidae</taxon>
        <taxon>Adineta</taxon>
    </lineage>
</organism>
<reference evidence="1" key="1">
    <citation type="submission" date="2021-02" db="EMBL/GenBank/DDBJ databases">
        <authorList>
            <person name="Nowell W R."/>
        </authorList>
    </citation>
    <scope>NUCLEOTIDE SEQUENCE</scope>
</reference>
<keyword evidence="2" id="KW-1185">Reference proteome</keyword>
<sequence>MSLLKEFWERLFHWSNITHIANARDEDIWVSFYSTNITIQPSNIELALQKGQPHAGINIKLNQGSNTSWFKVPSRCFHRYNRRAKTEKISIVRDSKAARNQETANENTGNVLLADYLVHQNYSYVVTKNGGFLQQKYGSRNLFEDFNGYCHLTEKKVSTPSDSNTCIYVSVLLGAALSCCVFRHRITNSAFFQNLQKKFQ</sequence>
<dbReference type="AlphaFoldDB" id="A0A816GCS0"/>
<evidence type="ECO:0000313" key="1">
    <source>
        <dbReference type="EMBL" id="CAF1671989.1"/>
    </source>
</evidence>
<evidence type="ECO:0000313" key="2">
    <source>
        <dbReference type="Proteomes" id="UP000663828"/>
    </source>
</evidence>